<dbReference type="OrthoDB" id="9814407at2"/>
<comment type="caution">
    <text evidence="3">The sequence shown here is derived from an EMBL/GenBank/DDBJ whole genome shotgun (WGS) entry which is preliminary data.</text>
</comment>
<dbReference type="AlphaFoldDB" id="A0A1E3LVM7"/>
<dbReference type="PANTHER" id="PTHR37828:SF1">
    <property type="entry name" value="YCII-RELATED DOMAIN-CONTAINING PROTEIN"/>
    <property type="match status" value="1"/>
</dbReference>
<evidence type="ECO:0000313" key="3">
    <source>
        <dbReference type="EMBL" id="ODP37793.1"/>
    </source>
</evidence>
<evidence type="ECO:0000313" key="4">
    <source>
        <dbReference type="Proteomes" id="UP000094487"/>
    </source>
</evidence>
<organism evidence="3 4">
    <name type="scientific">Sphingomonas turrisvirgatae</name>
    <dbReference type="NCBI Taxonomy" id="1888892"/>
    <lineage>
        <taxon>Bacteria</taxon>
        <taxon>Pseudomonadati</taxon>
        <taxon>Pseudomonadota</taxon>
        <taxon>Alphaproteobacteria</taxon>
        <taxon>Sphingomonadales</taxon>
        <taxon>Sphingomonadaceae</taxon>
        <taxon>Sphingomonas</taxon>
    </lineage>
</organism>
<evidence type="ECO:0000256" key="1">
    <source>
        <dbReference type="ARBA" id="ARBA00007689"/>
    </source>
</evidence>
<dbReference type="InterPro" id="IPR005545">
    <property type="entry name" value="YCII"/>
</dbReference>
<evidence type="ECO:0000259" key="2">
    <source>
        <dbReference type="Pfam" id="PF03795"/>
    </source>
</evidence>
<feature type="domain" description="YCII-related" evidence="2">
    <location>
        <begin position="1"/>
        <end position="79"/>
    </location>
</feature>
<sequence>MIVVLLTYKVAPDAVAAHRAAHVEWLNHGVADGRVLLAGRKPSADGGMFIARGTLAQVEAWAAHDPFAREGLADYQFVEITPTILAPGLEALGQ</sequence>
<dbReference type="SUPFAM" id="SSF54909">
    <property type="entry name" value="Dimeric alpha+beta barrel"/>
    <property type="match status" value="1"/>
</dbReference>
<dbReference type="Proteomes" id="UP000094487">
    <property type="component" value="Unassembled WGS sequence"/>
</dbReference>
<proteinExistence type="inferred from homology"/>
<dbReference type="Gene3D" id="3.30.70.1060">
    <property type="entry name" value="Dimeric alpha+beta barrel"/>
    <property type="match status" value="1"/>
</dbReference>
<name>A0A1E3LVM7_9SPHN</name>
<dbReference type="Pfam" id="PF03795">
    <property type="entry name" value="YCII"/>
    <property type="match status" value="1"/>
</dbReference>
<keyword evidence="4" id="KW-1185">Reference proteome</keyword>
<dbReference type="STRING" id="1888892.BFL28_02170"/>
<reference evidence="3 4" key="1">
    <citation type="submission" date="2016-08" db="EMBL/GenBank/DDBJ databases">
        <title>Draft genome of the agarase producing Sphingomonas sp. MCT13.</title>
        <authorList>
            <person name="D'Andrea M.M."/>
            <person name="Rossolini G.M."/>
            <person name="Thaller M.C."/>
        </authorList>
    </citation>
    <scope>NUCLEOTIDE SEQUENCE [LARGE SCALE GENOMIC DNA]</scope>
    <source>
        <strain evidence="3 4">MCT13</strain>
    </source>
</reference>
<dbReference type="InterPro" id="IPR011008">
    <property type="entry name" value="Dimeric_a/b-barrel"/>
</dbReference>
<comment type="similarity">
    <text evidence="1">Belongs to the YciI family.</text>
</comment>
<dbReference type="EMBL" id="MDDS01000024">
    <property type="protein sequence ID" value="ODP37793.1"/>
    <property type="molecule type" value="Genomic_DNA"/>
</dbReference>
<dbReference type="RefSeq" id="WP_069320514.1">
    <property type="nucleotide sequence ID" value="NZ_MDDS01000024.1"/>
</dbReference>
<dbReference type="GO" id="GO:0016787">
    <property type="term" value="F:hydrolase activity"/>
    <property type="evidence" value="ECO:0007669"/>
    <property type="project" value="UniProtKB-KW"/>
</dbReference>
<dbReference type="PANTHER" id="PTHR37828">
    <property type="entry name" value="GSR2449 PROTEIN"/>
    <property type="match status" value="1"/>
</dbReference>
<keyword evidence="3" id="KW-0378">Hydrolase</keyword>
<accession>A0A1E3LVM7</accession>
<protein>
    <submittedName>
        <fullName evidence="3">GTP cyclohydrolase</fullName>
    </submittedName>
</protein>
<gene>
    <name evidence="3" type="ORF">BFL28_02170</name>
</gene>